<feature type="non-terminal residue" evidence="2">
    <location>
        <position position="125"/>
    </location>
</feature>
<name>X6N5M6_RETFI</name>
<evidence type="ECO:0000313" key="2">
    <source>
        <dbReference type="EMBL" id="ETO21049.1"/>
    </source>
</evidence>
<keyword evidence="3" id="KW-1185">Reference proteome</keyword>
<evidence type="ECO:0000313" key="3">
    <source>
        <dbReference type="Proteomes" id="UP000023152"/>
    </source>
</evidence>
<comment type="caution">
    <text evidence="2">The sequence shown here is derived from an EMBL/GenBank/DDBJ whole genome shotgun (WGS) entry which is preliminary data.</text>
</comment>
<reference evidence="2 3" key="1">
    <citation type="journal article" date="2013" name="Curr. Biol.">
        <title>The Genome of the Foraminiferan Reticulomyxa filosa.</title>
        <authorList>
            <person name="Glockner G."/>
            <person name="Hulsmann N."/>
            <person name="Schleicher M."/>
            <person name="Noegel A.A."/>
            <person name="Eichinger L."/>
            <person name="Gallinger C."/>
            <person name="Pawlowski J."/>
            <person name="Sierra R."/>
            <person name="Euteneuer U."/>
            <person name="Pillet L."/>
            <person name="Moustafa A."/>
            <person name="Platzer M."/>
            <person name="Groth M."/>
            <person name="Szafranski K."/>
            <person name="Schliwa M."/>
        </authorList>
    </citation>
    <scope>NUCLEOTIDE SEQUENCE [LARGE SCALE GENOMIC DNA]</scope>
</reference>
<proteinExistence type="predicted"/>
<dbReference type="EMBL" id="ASPP01011993">
    <property type="protein sequence ID" value="ETO21049.1"/>
    <property type="molecule type" value="Genomic_DNA"/>
</dbReference>
<evidence type="ECO:0000256" key="1">
    <source>
        <dbReference type="SAM" id="MobiDB-lite"/>
    </source>
</evidence>
<dbReference type="Proteomes" id="UP000023152">
    <property type="component" value="Unassembled WGS sequence"/>
</dbReference>
<dbReference type="AlphaFoldDB" id="X6N5M6"/>
<evidence type="ECO:0008006" key="4">
    <source>
        <dbReference type="Google" id="ProtNLM"/>
    </source>
</evidence>
<accession>X6N5M6</accession>
<feature type="region of interest" description="Disordered" evidence="1">
    <location>
        <begin position="30"/>
        <end position="49"/>
    </location>
</feature>
<sequence>MSQRAPNTVLFAGGIALLSLGVLAYTLTRPTKEKKTPKRSSSSAKGPKLPKFIKTFNSKPFDIHLVMSSEEGFHALVAADKKNETQKLKFGARLIKIGDIKVEKWTYEDIYRKLMVAKVPLTLGV</sequence>
<gene>
    <name evidence="2" type="ORF">RFI_16155</name>
</gene>
<organism evidence="2 3">
    <name type="scientific">Reticulomyxa filosa</name>
    <dbReference type="NCBI Taxonomy" id="46433"/>
    <lineage>
        <taxon>Eukaryota</taxon>
        <taxon>Sar</taxon>
        <taxon>Rhizaria</taxon>
        <taxon>Retaria</taxon>
        <taxon>Foraminifera</taxon>
        <taxon>Monothalamids</taxon>
        <taxon>Reticulomyxidae</taxon>
        <taxon>Reticulomyxa</taxon>
    </lineage>
</organism>
<protein>
    <recommendedName>
        <fullName evidence="4">PDZ domain-containing protein</fullName>
    </recommendedName>
</protein>